<dbReference type="Gene3D" id="2.60.40.150">
    <property type="entry name" value="C2 domain"/>
    <property type="match status" value="2"/>
</dbReference>
<dbReference type="CDD" id="cd04052">
    <property type="entry name" value="C2B_Tricalbin-like"/>
    <property type="match status" value="1"/>
</dbReference>
<keyword evidence="2" id="KW-0813">Transport</keyword>
<feature type="domain" description="SMP-LTD" evidence="15">
    <location>
        <begin position="280"/>
        <end position="524"/>
    </location>
</feature>
<keyword evidence="6" id="KW-0378">Hydrolase</keyword>
<keyword evidence="17" id="KW-1185">Reference proteome</keyword>
<dbReference type="OrthoDB" id="419768at2759"/>
<evidence type="ECO:0000313" key="16">
    <source>
        <dbReference type="EMBL" id="KAH8101901.1"/>
    </source>
</evidence>
<evidence type="ECO:0000256" key="7">
    <source>
        <dbReference type="ARBA" id="ARBA00022824"/>
    </source>
</evidence>
<dbReference type="PROSITE" id="PS00136">
    <property type="entry name" value="SUBTILASE_ASP"/>
    <property type="match status" value="1"/>
</dbReference>
<dbReference type="CDD" id="cd21676">
    <property type="entry name" value="SMP_Mug190"/>
    <property type="match status" value="1"/>
</dbReference>
<dbReference type="PANTHER" id="PTHR47348">
    <property type="entry name" value="MEIOTICALLY UP-REGULATED GENE 190 PROTEIN"/>
    <property type="match status" value="1"/>
</dbReference>
<dbReference type="SMART" id="SM00239">
    <property type="entry name" value="C2"/>
    <property type="match status" value="2"/>
</dbReference>
<dbReference type="GO" id="GO:0061817">
    <property type="term" value="P:endoplasmic reticulum-plasma membrane tethering"/>
    <property type="evidence" value="ECO:0007669"/>
    <property type="project" value="InterPro"/>
</dbReference>
<dbReference type="SUPFAM" id="SSF49562">
    <property type="entry name" value="C2 domain (Calcium/lipid-binding domain, CaLB)"/>
    <property type="match status" value="2"/>
</dbReference>
<evidence type="ECO:0008006" key="18">
    <source>
        <dbReference type="Google" id="ProtNLM"/>
    </source>
</evidence>
<evidence type="ECO:0000256" key="1">
    <source>
        <dbReference type="ARBA" id="ARBA00004586"/>
    </source>
</evidence>
<evidence type="ECO:0000256" key="2">
    <source>
        <dbReference type="ARBA" id="ARBA00022448"/>
    </source>
</evidence>
<dbReference type="Pfam" id="PF00168">
    <property type="entry name" value="C2"/>
    <property type="match status" value="2"/>
</dbReference>
<evidence type="ECO:0000256" key="12">
    <source>
        <dbReference type="SAM" id="MobiDB-lite"/>
    </source>
</evidence>
<feature type="region of interest" description="Disordered" evidence="12">
    <location>
        <begin position="139"/>
        <end position="175"/>
    </location>
</feature>
<evidence type="ECO:0000256" key="8">
    <source>
        <dbReference type="ARBA" id="ARBA00022989"/>
    </source>
</evidence>
<feature type="region of interest" description="Disordered" evidence="12">
    <location>
        <begin position="349"/>
        <end position="393"/>
    </location>
</feature>
<feature type="domain" description="C2" evidence="14">
    <location>
        <begin position="706"/>
        <end position="846"/>
    </location>
</feature>
<keyword evidence="3" id="KW-0597">Phosphoprotein</keyword>
<feature type="region of interest" description="Disordered" evidence="12">
    <location>
        <begin position="738"/>
        <end position="764"/>
    </location>
</feature>
<keyword evidence="8 13" id="KW-1133">Transmembrane helix</keyword>
<keyword evidence="4 13" id="KW-0812">Transmembrane</keyword>
<keyword evidence="5" id="KW-0677">Repeat</keyword>
<dbReference type="InterPro" id="IPR023827">
    <property type="entry name" value="Peptidase_S8_Asp-AS"/>
</dbReference>
<dbReference type="InterPro" id="IPR037767">
    <property type="entry name" value="C2A_Mug190-like"/>
</dbReference>
<feature type="region of interest" description="Disordered" evidence="12">
    <location>
        <begin position="679"/>
        <end position="720"/>
    </location>
</feature>
<dbReference type="AlphaFoldDB" id="A0A8K0UQP5"/>
<evidence type="ECO:0000259" key="14">
    <source>
        <dbReference type="PROSITE" id="PS50004"/>
    </source>
</evidence>
<evidence type="ECO:0000256" key="5">
    <source>
        <dbReference type="ARBA" id="ARBA00022737"/>
    </source>
</evidence>
<dbReference type="PANTHER" id="PTHR47348:SF3">
    <property type="entry name" value="MEIOTICALLY UP-REGULATED GENE 190 PROTEIN"/>
    <property type="match status" value="1"/>
</dbReference>
<evidence type="ECO:0000256" key="13">
    <source>
        <dbReference type="SAM" id="Phobius"/>
    </source>
</evidence>
<dbReference type="InterPro" id="IPR037765">
    <property type="entry name" value="C2B_Tricalbin"/>
</dbReference>
<dbReference type="Pfam" id="PF25669">
    <property type="entry name" value="SMP_MUG190-like"/>
    <property type="match status" value="1"/>
</dbReference>
<evidence type="ECO:0000259" key="15">
    <source>
        <dbReference type="PROSITE" id="PS51847"/>
    </source>
</evidence>
<dbReference type="InterPro" id="IPR057349">
    <property type="entry name" value="C2_Mug190_3rd"/>
</dbReference>
<dbReference type="Pfam" id="PF25331">
    <property type="entry name" value="C2_Mug190_3rd"/>
    <property type="match status" value="1"/>
</dbReference>
<feature type="compositionally biased region" description="Basic and acidic residues" evidence="12">
    <location>
        <begin position="108"/>
        <end position="118"/>
    </location>
</feature>
<feature type="transmembrane region" description="Helical" evidence="13">
    <location>
        <begin position="229"/>
        <end position="250"/>
    </location>
</feature>
<dbReference type="GO" id="GO:0005789">
    <property type="term" value="C:endoplasmic reticulum membrane"/>
    <property type="evidence" value="ECO:0007669"/>
    <property type="project" value="UniProtKB-SubCell"/>
</dbReference>
<evidence type="ECO:0000256" key="10">
    <source>
        <dbReference type="ARBA" id="ARBA00023121"/>
    </source>
</evidence>
<reference evidence="16" key="1">
    <citation type="journal article" date="2021" name="New Phytol.">
        <title>Evolutionary innovations through gain and loss of genes in the ectomycorrhizal Boletales.</title>
        <authorList>
            <person name="Wu G."/>
            <person name="Miyauchi S."/>
            <person name="Morin E."/>
            <person name="Kuo A."/>
            <person name="Drula E."/>
            <person name="Varga T."/>
            <person name="Kohler A."/>
            <person name="Feng B."/>
            <person name="Cao Y."/>
            <person name="Lipzen A."/>
            <person name="Daum C."/>
            <person name="Hundley H."/>
            <person name="Pangilinan J."/>
            <person name="Johnson J."/>
            <person name="Barry K."/>
            <person name="LaButti K."/>
            <person name="Ng V."/>
            <person name="Ahrendt S."/>
            <person name="Min B."/>
            <person name="Choi I.G."/>
            <person name="Park H."/>
            <person name="Plett J.M."/>
            <person name="Magnuson J."/>
            <person name="Spatafora J.W."/>
            <person name="Nagy L.G."/>
            <person name="Henrissat B."/>
            <person name="Grigoriev I.V."/>
            <person name="Yang Z.L."/>
            <person name="Xu J."/>
            <person name="Martin F.M."/>
        </authorList>
    </citation>
    <scope>NUCLEOTIDE SEQUENCE</scope>
    <source>
        <strain evidence="16">KKN 215</strain>
    </source>
</reference>
<dbReference type="Proteomes" id="UP000813824">
    <property type="component" value="Unassembled WGS sequence"/>
</dbReference>
<comment type="subcellular location">
    <subcellularLocation>
        <location evidence="1">Endoplasmic reticulum membrane</location>
    </subcellularLocation>
</comment>
<evidence type="ECO:0000256" key="9">
    <source>
        <dbReference type="ARBA" id="ARBA00023055"/>
    </source>
</evidence>
<feature type="compositionally biased region" description="Basic and acidic residues" evidence="12">
    <location>
        <begin position="1076"/>
        <end position="1087"/>
    </location>
</feature>
<feature type="compositionally biased region" description="Basic and acidic residues" evidence="12">
    <location>
        <begin position="349"/>
        <end position="367"/>
    </location>
</feature>
<evidence type="ECO:0000256" key="11">
    <source>
        <dbReference type="ARBA" id="ARBA00023136"/>
    </source>
</evidence>
<feature type="compositionally biased region" description="Basic and acidic residues" evidence="12">
    <location>
        <begin position="738"/>
        <end position="749"/>
    </location>
</feature>
<accession>A0A8K0UQP5</accession>
<feature type="domain" description="C2" evidence="14">
    <location>
        <begin position="522"/>
        <end position="645"/>
    </location>
</feature>
<evidence type="ECO:0000256" key="6">
    <source>
        <dbReference type="ARBA" id="ARBA00022801"/>
    </source>
</evidence>
<sequence>MGDAFDATLRHPRPHIQNPRSSSQTSPSFLSTTTTMSAGPTQHLAGEGYSARNPVPTIEKFQAQQAADVAEQDKSLPPTPGPRGKAPSDEKKELMERMQPPQGSRPIDLAKQKGDKWVTDPVTGDQVLLRNPQFADFHEKGLDNKGLDPGSGKAGPALRAPEDPAQQDPRYTAPKPADIGNICLQQFPPPVDPVDISKAKTILRTGALTTTGVCAIIWFFVVFRNHLSWLSWFFRSGLLGGVVLIAWVGAENAGRKIEKELERVRMKMHTQRAEEHSPPTPESVEWMNALIKVVWGLINPEMFVPVVDMVEDILQASLPGVVDAVRIADIGQGTNPIRIVSMRALADQPGHRDYPREEWVGLDKDSQSKAQAAQVDKTGDSSTDPAKDIDTDQTGDYLNYEVSVSYQALPGQSKKLRQHNIHLMLEFFIGVWDWFRVPVPFYTIVEGFVATARLRIQFIQNPPFVRNLTITLMGVPKVEVSVEPFTKALPNVLDLPMIKNFVEMGIAAGCAQYVAPKSLTLNLAQLLAGSGVKKDTAALGVLVITIHHAEGLSAQDRNGQSDPYIVLAYAKFGKPLYSTRIIEGDRNPVWEETAVLLVTDDEVKGEEDVSAMLWDSDKRTADDLVGRVTIPLKELMKQPGKMFSRVDKLTGFEDANDMPGALFWDIGYYEKNPLNTSLKKEEPTDVTQAVKENKPVQEQATVADNQAETDALSTPPDPNIPSGILSVIIHQINNLERQDIKGNTGDREGQAGQDTTEPTEEGANLPNGYCEIIVNDDLIYKTRVKQYTSMPYFEAGTERFIRDWRDTVVRVQVRDARVREKDAVLGIVTVKLSEVFQNSSVVTRLFSLQEGVGYGRANISFLFRQVKTDLPRTMLGWETGTVEILDSVTIEPAPGFTEGFSSKKLSLSTSDDKYKVPSSAARELEGGSTVWDLPVDKVRLPVYNRYSSAVLFEIGSGGIGPLGAASDYVALLWLKDVPDDEEVPVRVPVIKSGKLKQIRQNYINDQTAKTHEYEIVGWLSCTIVLDSGLDPDHEDFQENRAEKHRYEAYDRVEGQAAIAAKTADMKADTENGDLSKQQRKEIDSEKTHQLNMRHRGVMQFKPARTTKWSKDGLKKRAQSIKNMITGDKERQPNVESETG</sequence>
<feature type="compositionally biased region" description="Low complexity" evidence="12">
    <location>
        <begin position="21"/>
        <end position="37"/>
    </location>
</feature>
<comment type="caution">
    <text evidence="16">The sequence shown here is derived from an EMBL/GenBank/DDBJ whole genome shotgun (WGS) entry which is preliminary data.</text>
</comment>
<keyword evidence="10" id="KW-0446">Lipid-binding</keyword>
<evidence type="ECO:0000256" key="4">
    <source>
        <dbReference type="ARBA" id="ARBA00022692"/>
    </source>
</evidence>
<evidence type="ECO:0000313" key="17">
    <source>
        <dbReference type="Proteomes" id="UP000813824"/>
    </source>
</evidence>
<keyword evidence="11 13" id="KW-0472">Membrane</keyword>
<organism evidence="16 17">
    <name type="scientific">Cristinia sonorae</name>
    <dbReference type="NCBI Taxonomy" id="1940300"/>
    <lineage>
        <taxon>Eukaryota</taxon>
        <taxon>Fungi</taxon>
        <taxon>Dikarya</taxon>
        <taxon>Basidiomycota</taxon>
        <taxon>Agaricomycotina</taxon>
        <taxon>Agaricomycetes</taxon>
        <taxon>Agaricomycetidae</taxon>
        <taxon>Agaricales</taxon>
        <taxon>Pleurotineae</taxon>
        <taxon>Stephanosporaceae</taxon>
        <taxon>Cristinia</taxon>
    </lineage>
</organism>
<keyword evidence="7" id="KW-0256">Endoplasmic reticulum</keyword>
<dbReference type="GO" id="GO:0008289">
    <property type="term" value="F:lipid binding"/>
    <property type="evidence" value="ECO:0007669"/>
    <property type="project" value="UniProtKB-KW"/>
</dbReference>
<dbReference type="InterPro" id="IPR000008">
    <property type="entry name" value="C2_dom"/>
</dbReference>
<name>A0A8K0UQP5_9AGAR</name>
<feature type="region of interest" description="Disordered" evidence="12">
    <location>
        <begin position="1"/>
        <end position="118"/>
    </location>
</feature>
<dbReference type="PROSITE" id="PS50004">
    <property type="entry name" value="C2"/>
    <property type="match status" value="2"/>
</dbReference>
<feature type="region of interest" description="Disordered" evidence="12">
    <location>
        <begin position="1063"/>
        <end position="1087"/>
    </location>
</feature>
<dbReference type="InterPro" id="IPR035892">
    <property type="entry name" value="C2_domain_sf"/>
</dbReference>
<dbReference type="GO" id="GO:0016787">
    <property type="term" value="F:hydrolase activity"/>
    <property type="evidence" value="ECO:0007669"/>
    <property type="project" value="UniProtKB-KW"/>
</dbReference>
<proteinExistence type="predicted"/>
<gene>
    <name evidence="16" type="ORF">BXZ70DRAFT_932402</name>
</gene>
<feature type="compositionally biased region" description="Polar residues" evidence="12">
    <location>
        <begin position="696"/>
        <end position="712"/>
    </location>
</feature>
<dbReference type="EMBL" id="JAEVFJ010000011">
    <property type="protein sequence ID" value="KAH8101901.1"/>
    <property type="molecule type" value="Genomic_DNA"/>
</dbReference>
<feature type="compositionally biased region" description="Basic and acidic residues" evidence="12">
    <location>
        <begin position="86"/>
        <end position="96"/>
    </location>
</feature>
<dbReference type="CDD" id="cd04041">
    <property type="entry name" value="C2A_fungal"/>
    <property type="match status" value="1"/>
</dbReference>
<dbReference type="GO" id="GO:0006869">
    <property type="term" value="P:lipid transport"/>
    <property type="evidence" value="ECO:0007669"/>
    <property type="project" value="UniProtKB-KW"/>
</dbReference>
<evidence type="ECO:0000256" key="3">
    <source>
        <dbReference type="ARBA" id="ARBA00022553"/>
    </source>
</evidence>
<feature type="transmembrane region" description="Helical" evidence="13">
    <location>
        <begin position="202"/>
        <end position="223"/>
    </location>
</feature>
<feature type="region of interest" description="Disordered" evidence="12">
    <location>
        <begin position="1100"/>
        <end position="1139"/>
    </location>
</feature>
<dbReference type="PROSITE" id="PS51847">
    <property type="entry name" value="SMP"/>
    <property type="match status" value="1"/>
</dbReference>
<keyword evidence="9" id="KW-0445">Lipid transport</keyword>
<protein>
    <recommendedName>
        <fullName evidence="18">C2 domain-containing protein</fullName>
    </recommendedName>
</protein>
<dbReference type="InterPro" id="IPR031468">
    <property type="entry name" value="SMP_LBD"/>
</dbReference>